<keyword evidence="6" id="KW-0443">Lipid metabolism</keyword>
<keyword evidence="2" id="KW-1003">Cell membrane</keyword>
<keyword evidence="6" id="KW-0046">Antibiotic resistance</keyword>
<dbReference type="RefSeq" id="WP_009554003.1">
    <property type="nucleotide sequence ID" value="NZ_ANAG01000015.1"/>
</dbReference>
<keyword evidence="3 6" id="KW-0812">Transmembrane</keyword>
<proteinExistence type="inferred from homology"/>
<feature type="transmembrane region" description="Helical" evidence="6">
    <location>
        <begin position="124"/>
        <end position="147"/>
    </location>
</feature>
<dbReference type="PATRIC" id="fig|1227363.6.peg.1045"/>
<evidence type="ECO:0000256" key="1">
    <source>
        <dbReference type="ARBA" id="ARBA00004651"/>
    </source>
</evidence>
<evidence type="ECO:0000256" key="3">
    <source>
        <dbReference type="ARBA" id="ARBA00022692"/>
    </source>
</evidence>
<dbReference type="EC" id="2.3.2.3" evidence="6"/>
<dbReference type="STRING" id="1227363.D271_05340"/>
<dbReference type="PANTHER" id="PTHR37693:SF1">
    <property type="entry name" value="INTEGRAL MEMBRANE PROTEIN"/>
    <property type="match status" value="1"/>
</dbReference>
<keyword evidence="8" id="KW-1185">Reference proteome</keyword>
<dbReference type="GO" id="GO:0005886">
    <property type="term" value="C:plasma membrane"/>
    <property type="evidence" value="ECO:0007669"/>
    <property type="project" value="UniProtKB-SubCell"/>
</dbReference>
<feature type="transmembrane region" description="Helical" evidence="6">
    <location>
        <begin position="261"/>
        <end position="283"/>
    </location>
</feature>
<evidence type="ECO:0000256" key="2">
    <source>
        <dbReference type="ARBA" id="ARBA00022475"/>
    </source>
</evidence>
<evidence type="ECO:0000313" key="8">
    <source>
        <dbReference type="Proteomes" id="UP000011912"/>
    </source>
</evidence>
<dbReference type="EMBL" id="ANAG01000015">
    <property type="protein sequence ID" value="EKW98796.1"/>
    <property type="molecule type" value="Genomic_DNA"/>
</dbReference>
<keyword evidence="5 6" id="KW-0472">Membrane</keyword>
<dbReference type="GO" id="GO:0006629">
    <property type="term" value="P:lipid metabolic process"/>
    <property type="evidence" value="ECO:0007669"/>
    <property type="project" value="UniProtKB-KW"/>
</dbReference>
<dbReference type="Proteomes" id="UP000011912">
    <property type="component" value="Unassembled WGS sequence"/>
</dbReference>
<dbReference type="AlphaFoldDB" id="M5J4U0"/>
<feature type="transmembrane region" description="Helical" evidence="6">
    <location>
        <begin position="7"/>
        <end position="24"/>
    </location>
</feature>
<dbReference type="GO" id="GO:0046677">
    <property type="term" value="P:response to antibiotic"/>
    <property type="evidence" value="ECO:0007669"/>
    <property type="project" value="UniProtKB-KW"/>
</dbReference>
<protein>
    <recommendedName>
        <fullName evidence="6">Phosphatidylglycerol lysyltransferase</fullName>
        <ecNumber evidence="6">2.3.2.3</ecNumber>
    </recommendedName>
    <alternativeName>
        <fullName evidence="6">Lysylphosphatidylglycerol synthase</fullName>
    </alternativeName>
</protein>
<evidence type="ECO:0000313" key="7">
    <source>
        <dbReference type="EMBL" id="EKW98796.1"/>
    </source>
</evidence>
<comment type="catalytic activity">
    <reaction evidence="6">
        <text>L-lysyl-tRNA(Lys) + a 1,2-diacyl-sn-glycero-3-phospho-(1'-sn-glycerol) = a 1,2-diacyl-sn-glycero-3-phospho-1'-(3'-O-L-lysyl)-sn-glycerol + tRNA(Lys)</text>
        <dbReference type="Rhea" id="RHEA:10668"/>
        <dbReference type="Rhea" id="RHEA-COMP:9696"/>
        <dbReference type="Rhea" id="RHEA-COMP:9697"/>
        <dbReference type="ChEBI" id="CHEBI:64716"/>
        <dbReference type="ChEBI" id="CHEBI:75792"/>
        <dbReference type="ChEBI" id="CHEBI:78442"/>
        <dbReference type="ChEBI" id="CHEBI:78529"/>
        <dbReference type="EC" id="2.3.2.3"/>
    </reaction>
</comment>
<feature type="transmembrane region" description="Helical" evidence="6">
    <location>
        <begin position="44"/>
        <end position="66"/>
    </location>
</feature>
<reference evidence="7 8" key="1">
    <citation type="journal article" date="2013" name="Genome Announc.">
        <title>Genome Sequence of Lactobacillus saerimneri 30a (Formerly Lactobacillus sp. Strain 30a), a Reference Lactic Acid Bacterium Strain Producing Biogenic Amines.</title>
        <authorList>
            <person name="Romano A."/>
            <person name="Trip H."/>
            <person name="Campbell-Sills H."/>
            <person name="Bouchez O."/>
            <person name="Sherman D."/>
            <person name="Lolkema J.S."/>
            <person name="Lucas P.M."/>
        </authorList>
    </citation>
    <scope>NUCLEOTIDE SEQUENCE [LARGE SCALE GENOMIC DNA]</scope>
    <source>
        <strain evidence="7 8">30a</strain>
    </source>
</reference>
<accession>M5J4U0</accession>
<evidence type="ECO:0000256" key="6">
    <source>
        <dbReference type="RuleBase" id="RU363042"/>
    </source>
</evidence>
<feature type="transmembrane region" description="Helical" evidence="6">
    <location>
        <begin position="304"/>
        <end position="329"/>
    </location>
</feature>
<keyword evidence="4 6" id="KW-1133">Transmembrane helix</keyword>
<dbReference type="InterPro" id="IPR022791">
    <property type="entry name" value="L-PG_synthase/AglD"/>
</dbReference>
<sequence>MTKRNKVVLAIMILLGLGIFWYSVRNVSFAVIANDFLHMNWGWLAIACLCMVISLVLEAWVVKVLIRRQGVAFSMREAIRVPLVEQLFNGITPFASGGQPAQLFVLLQSGVDGGRAASSLLMKFVVYQAMIVVNFVLCLFLGFHLIADKLHTLSWLVLMGFLVHFAVILGLLMVMYWYSFTKNMSLLLLKPIKWIRKDLYKKWSLGLLHKIDSFYHEGQQLKRDWRLLLKMCLITVGQLMFYYVIPYFILLALNVEHVDLIMVMTMHVLIVMVISLFPIPGGTGGAEYSFSMIFTTFVHTNSKLILAMILWRVITYYLAMFSGMIALLLQPTQTNSE</sequence>
<dbReference type="Pfam" id="PF03706">
    <property type="entry name" value="LPG_synthase_TM"/>
    <property type="match status" value="1"/>
</dbReference>
<keyword evidence="6" id="KW-0808">Transferase</keyword>
<feature type="transmembrane region" description="Helical" evidence="6">
    <location>
        <begin position="153"/>
        <end position="178"/>
    </location>
</feature>
<evidence type="ECO:0000256" key="4">
    <source>
        <dbReference type="ARBA" id="ARBA00022989"/>
    </source>
</evidence>
<dbReference type="NCBIfam" id="TIGR00374">
    <property type="entry name" value="flippase-like domain"/>
    <property type="match status" value="1"/>
</dbReference>
<dbReference type="GO" id="GO:0050071">
    <property type="term" value="F:phosphatidylglycerol lysyltransferase activity"/>
    <property type="evidence" value="ECO:0007669"/>
    <property type="project" value="UniProtKB-EC"/>
</dbReference>
<gene>
    <name evidence="6" type="primary">mprF</name>
    <name evidence="7" type="ORF">D271_05340</name>
</gene>
<comment type="similarity">
    <text evidence="6">Belongs to the LPG synthase family.</text>
</comment>
<comment type="function">
    <text evidence="6">Catalyzes the transfer of a lysyl group from L-lysyl-tRNA(Lys) to membrane-bound phosphatidylglycerol (PG), which produces lysylphosphatidylglycerol (LPG), a major component of the bacterial membrane with a positive net charge. LPG synthesis contributes to bacterial virulence as it is involved in the resistance mechanism against cationic antimicrobial peptides (CAMP) produces by the host's immune system (defensins, cathelicidins) and by the competing microorganisms.</text>
</comment>
<comment type="subcellular location">
    <subcellularLocation>
        <location evidence="1 6">Cell membrane</location>
        <topology evidence="1 6">Multi-pass membrane protein</topology>
    </subcellularLocation>
</comment>
<feature type="transmembrane region" description="Helical" evidence="6">
    <location>
        <begin position="227"/>
        <end position="249"/>
    </location>
</feature>
<organism evidence="7 8">
    <name type="scientific">Ligilactobacillus saerimneri 30a</name>
    <dbReference type="NCBI Taxonomy" id="1227363"/>
    <lineage>
        <taxon>Bacteria</taxon>
        <taxon>Bacillati</taxon>
        <taxon>Bacillota</taxon>
        <taxon>Bacilli</taxon>
        <taxon>Lactobacillales</taxon>
        <taxon>Lactobacillaceae</taxon>
        <taxon>Ligilactobacillus</taxon>
    </lineage>
</organism>
<evidence type="ECO:0000256" key="5">
    <source>
        <dbReference type="ARBA" id="ARBA00023136"/>
    </source>
</evidence>
<name>M5J4U0_9LACO</name>
<dbReference type="PANTHER" id="PTHR37693">
    <property type="entry name" value="PHOSPHATIDYLGLYCEROL LYSYLTRANSFERASE"/>
    <property type="match status" value="1"/>
</dbReference>
<comment type="caution">
    <text evidence="7">The sequence shown here is derived from an EMBL/GenBank/DDBJ whole genome shotgun (WGS) entry which is preliminary data.</text>
</comment>